<dbReference type="RefSeq" id="WP_169792383.1">
    <property type="nucleotide sequence ID" value="NZ_BAAAXQ010000046.1"/>
</dbReference>
<dbReference type="InterPro" id="IPR045515">
    <property type="entry name" value="DUF6440"/>
</dbReference>
<proteinExistence type="predicted"/>
<dbReference type="Proteomes" id="UP001501577">
    <property type="component" value="Unassembled WGS sequence"/>
</dbReference>
<evidence type="ECO:0000313" key="3">
    <source>
        <dbReference type="Proteomes" id="UP001501577"/>
    </source>
</evidence>
<organism evidence="2 3">
    <name type="scientific">Tetragenococcus solitarius</name>
    <dbReference type="NCBI Taxonomy" id="71453"/>
    <lineage>
        <taxon>Bacteria</taxon>
        <taxon>Bacillati</taxon>
        <taxon>Bacillota</taxon>
        <taxon>Bacilli</taxon>
        <taxon>Lactobacillales</taxon>
        <taxon>Enterococcaceae</taxon>
        <taxon>Tetragenococcus</taxon>
    </lineage>
</organism>
<gene>
    <name evidence="2" type="ORF">GCM10019998_14330</name>
</gene>
<dbReference type="EMBL" id="BAAAXQ010000046">
    <property type="protein sequence ID" value="GAA3018989.1"/>
    <property type="molecule type" value="Genomic_DNA"/>
</dbReference>
<protein>
    <recommendedName>
        <fullName evidence="1">DUF6440 domain-containing protein</fullName>
    </recommendedName>
</protein>
<feature type="domain" description="DUF6440" evidence="1">
    <location>
        <begin position="5"/>
        <end position="54"/>
    </location>
</feature>
<keyword evidence="3" id="KW-1185">Reference proteome</keyword>
<reference evidence="3" key="1">
    <citation type="journal article" date="2019" name="Int. J. Syst. Evol. Microbiol.">
        <title>The Global Catalogue of Microorganisms (GCM) 10K type strain sequencing project: providing services to taxonomists for standard genome sequencing and annotation.</title>
        <authorList>
            <consortium name="The Broad Institute Genomics Platform"/>
            <consortium name="The Broad Institute Genome Sequencing Center for Infectious Disease"/>
            <person name="Wu L."/>
            <person name="Ma J."/>
        </authorList>
    </citation>
    <scope>NUCLEOTIDE SEQUENCE [LARGE SCALE GENOMIC DNA]</scope>
    <source>
        <strain evidence="3">JCM 8736</strain>
    </source>
</reference>
<evidence type="ECO:0000259" key="1">
    <source>
        <dbReference type="Pfam" id="PF20037"/>
    </source>
</evidence>
<dbReference type="Pfam" id="PF20037">
    <property type="entry name" value="DUF6440"/>
    <property type="match status" value="1"/>
</dbReference>
<comment type="caution">
    <text evidence="2">The sequence shown here is derived from an EMBL/GenBank/DDBJ whole genome shotgun (WGS) entry which is preliminary data.</text>
</comment>
<evidence type="ECO:0000313" key="2">
    <source>
        <dbReference type="EMBL" id="GAA3018989.1"/>
    </source>
</evidence>
<accession>A0ABP6KNF3</accession>
<sequence>MSEKRFEEVYKQGKLTAEKIIRDNETGILYLVYQEGYGMGLTVMVDKNGKPLVDENF</sequence>
<name>A0ABP6KNF3_9ENTE</name>